<feature type="chain" id="PRO_5046727960" description="Ig-like domain-containing protein" evidence="1">
    <location>
        <begin position="29"/>
        <end position="140"/>
    </location>
</feature>
<evidence type="ECO:0000313" key="3">
    <source>
        <dbReference type="Proteomes" id="UP001500683"/>
    </source>
</evidence>
<gene>
    <name evidence="2" type="ORF">GCM10022214_37090</name>
</gene>
<feature type="signal peptide" evidence="1">
    <location>
        <begin position="1"/>
        <end position="28"/>
    </location>
</feature>
<comment type="caution">
    <text evidence="2">The sequence shown here is derived from an EMBL/GenBank/DDBJ whole genome shotgun (WGS) entry which is preliminary data.</text>
</comment>
<organism evidence="2 3">
    <name type="scientific">Actinomadura miaoliensis</name>
    <dbReference type="NCBI Taxonomy" id="430685"/>
    <lineage>
        <taxon>Bacteria</taxon>
        <taxon>Bacillati</taxon>
        <taxon>Actinomycetota</taxon>
        <taxon>Actinomycetes</taxon>
        <taxon>Streptosporangiales</taxon>
        <taxon>Thermomonosporaceae</taxon>
        <taxon>Actinomadura</taxon>
    </lineage>
</organism>
<evidence type="ECO:0000256" key="1">
    <source>
        <dbReference type="SAM" id="SignalP"/>
    </source>
</evidence>
<keyword evidence="1" id="KW-0732">Signal</keyword>
<dbReference type="RefSeq" id="WP_344948713.1">
    <property type="nucleotide sequence ID" value="NZ_BAAAZG010000022.1"/>
</dbReference>
<sequence>MRLRGIAVVGTALVAAGLVCPVSGQATAIGARPVLVSPNTPRPGERIDVTVPGCEAAGSGRRWARSAAFTGTVTLTGDDDLGVGTAVVRRDARPGVYDVTARCGDRTIVGGLKVSTKRPWPGLLPTPLNAQIADAARLKG</sequence>
<dbReference type="Proteomes" id="UP001500683">
    <property type="component" value="Unassembled WGS sequence"/>
</dbReference>
<proteinExistence type="predicted"/>
<protein>
    <recommendedName>
        <fullName evidence="4">Ig-like domain-containing protein</fullName>
    </recommendedName>
</protein>
<name>A0ABP7VXS5_9ACTN</name>
<evidence type="ECO:0008006" key="4">
    <source>
        <dbReference type="Google" id="ProtNLM"/>
    </source>
</evidence>
<reference evidence="3" key="1">
    <citation type="journal article" date="2019" name="Int. J. Syst. Evol. Microbiol.">
        <title>The Global Catalogue of Microorganisms (GCM) 10K type strain sequencing project: providing services to taxonomists for standard genome sequencing and annotation.</title>
        <authorList>
            <consortium name="The Broad Institute Genomics Platform"/>
            <consortium name="The Broad Institute Genome Sequencing Center for Infectious Disease"/>
            <person name="Wu L."/>
            <person name="Ma J."/>
        </authorList>
    </citation>
    <scope>NUCLEOTIDE SEQUENCE [LARGE SCALE GENOMIC DNA]</scope>
    <source>
        <strain evidence="3">JCM 16702</strain>
    </source>
</reference>
<dbReference type="EMBL" id="BAAAZG010000022">
    <property type="protein sequence ID" value="GAA4076351.1"/>
    <property type="molecule type" value="Genomic_DNA"/>
</dbReference>
<accession>A0ABP7VXS5</accession>
<evidence type="ECO:0000313" key="2">
    <source>
        <dbReference type="EMBL" id="GAA4076351.1"/>
    </source>
</evidence>
<keyword evidence="3" id="KW-1185">Reference proteome</keyword>